<protein>
    <submittedName>
        <fullName evidence="2">HAD family hydrolase</fullName>
    </submittedName>
</protein>
<dbReference type="OrthoDB" id="264363at2"/>
<dbReference type="AlphaFoldDB" id="A0A5P0ZIW6"/>
<dbReference type="EMBL" id="VDFM01000011">
    <property type="protein sequence ID" value="MQS53039.1"/>
    <property type="molecule type" value="Genomic_DNA"/>
</dbReference>
<accession>A0A5P0ZIW6</accession>
<dbReference type="SFLD" id="SFLDS00003">
    <property type="entry name" value="Haloacid_Dehalogenase"/>
    <property type="match status" value="1"/>
</dbReference>
<keyword evidence="1 2" id="KW-0378">Hydrolase</keyword>
<comment type="caution">
    <text evidence="2">The sequence shown here is derived from an EMBL/GenBank/DDBJ whole genome shotgun (WGS) entry which is preliminary data.</text>
</comment>
<reference evidence="2 3" key="1">
    <citation type="journal article" date="2019" name="Syst. Appl. Microbiol.">
        <title>Polyphasic characterization of two novel Lactobacillus spp. isolated from blown salami packages: Description of Lactobacillus halodurans sp. nov. and Lactobacillus salsicarnum sp. nov.</title>
        <authorList>
            <person name="Schuster J.A."/>
            <person name="Klingl A."/>
            <person name="Vogel R.F."/>
            <person name="Ehrmann M.A."/>
        </authorList>
    </citation>
    <scope>NUCLEOTIDE SEQUENCE [LARGE SCALE GENOMIC DNA]</scope>
    <source>
        <strain evidence="2 3">TMW 1.2118</strain>
    </source>
</reference>
<dbReference type="SFLD" id="SFLDG01129">
    <property type="entry name" value="C1.5:_HAD__Beta-PGM__Phosphata"/>
    <property type="match status" value="1"/>
</dbReference>
<dbReference type="PANTHER" id="PTHR43316:SF9">
    <property type="entry name" value="ACID DEHALOGENASE, PUTATIVE (AFU_ORTHOLOGUE AFUA_6G14460)-RELATED"/>
    <property type="match status" value="1"/>
</dbReference>
<dbReference type="Proteomes" id="UP000380386">
    <property type="component" value="Unassembled WGS sequence"/>
</dbReference>
<dbReference type="SUPFAM" id="SSF56784">
    <property type="entry name" value="HAD-like"/>
    <property type="match status" value="1"/>
</dbReference>
<name>A0A5P0ZIW6_9LACO</name>
<dbReference type="Gene3D" id="1.10.150.750">
    <property type="match status" value="1"/>
</dbReference>
<dbReference type="RefSeq" id="WP_153383573.1">
    <property type="nucleotide sequence ID" value="NZ_VDFM01000011.1"/>
</dbReference>
<organism evidence="2 3">
    <name type="scientific">Companilactobacillus mishanensis</name>
    <dbReference type="NCBI Taxonomy" id="2486008"/>
    <lineage>
        <taxon>Bacteria</taxon>
        <taxon>Bacillati</taxon>
        <taxon>Bacillota</taxon>
        <taxon>Bacilli</taxon>
        <taxon>Lactobacillales</taxon>
        <taxon>Lactobacillaceae</taxon>
        <taxon>Companilactobacillus</taxon>
    </lineage>
</organism>
<dbReference type="InterPro" id="IPR036412">
    <property type="entry name" value="HAD-like_sf"/>
</dbReference>
<evidence type="ECO:0000256" key="1">
    <source>
        <dbReference type="ARBA" id="ARBA00022801"/>
    </source>
</evidence>
<dbReference type="InterPro" id="IPR041492">
    <property type="entry name" value="HAD_2"/>
</dbReference>
<dbReference type="InterPro" id="IPR051540">
    <property type="entry name" value="S-2-haloacid_dehalogenase"/>
</dbReference>
<sequence length="218" mass="25842">MQKYLTFDCYFTLLDESSLYDKVAEIGEKLGVDGKSARERFVTYQEDRSNMHPYLDYDLLTRNNLINLDFKFGLEHKFEKYYVEVMEAHRNLKPYPEVIDTLEKFIALRYKLIMMSNSSWSIIPENVKALEVPFDVWTAEDVHAYKPDLHFFKQVEDHYGFNEQNHIHIAQGYMSDMEPAGAMDWPTVWVNRYHDKATGLYKPTYEVSKLDEILPILK</sequence>
<dbReference type="InterPro" id="IPR023214">
    <property type="entry name" value="HAD_sf"/>
</dbReference>
<gene>
    <name evidence="2" type="ORF">FHL02_08400</name>
</gene>
<dbReference type="Gene3D" id="3.40.50.1000">
    <property type="entry name" value="HAD superfamily/HAD-like"/>
    <property type="match status" value="1"/>
</dbReference>
<dbReference type="Pfam" id="PF13419">
    <property type="entry name" value="HAD_2"/>
    <property type="match status" value="1"/>
</dbReference>
<proteinExistence type="predicted"/>
<evidence type="ECO:0000313" key="2">
    <source>
        <dbReference type="EMBL" id="MQS53039.1"/>
    </source>
</evidence>
<dbReference type="PANTHER" id="PTHR43316">
    <property type="entry name" value="HYDROLASE, HALOACID DELAHOGENASE-RELATED"/>
    <property type="match status" value="1"/>
</dbReference>
<dbReference type="GO" id="GO:0016787">
    <property type="term" value="F:hydrolase activity"/>
    <property type="evidence" value="ECO:0007669"/>
    <property type="project" value="UniProtKB-KW"/>
</dbReference>
<evidence type="ECO:0000313" key="3">
    <source>
        <dbReference type="Proteomes" id="UP000380386"/>
    </source>
</evidence>